<feature type="compositionally biased region" description="Polar residues" evidence="1">
    <location>
        <begin position="256"/>
        <end position="265"/>
    </location>
</feature>
<feature type="compositionally biased region" description="Acidic residues" evidence="1">
    <location>
        <begin position="23"/>
        <end position="35"/>
    </location>
</feature>
<organism evidence="2 3">
    <name type="scientific">Scheffersomyces stipitis (strain ATCC 58785 / CBS 6054 / NBRC 10063 / NRRL Y-11545)</name>
    <name type="common">Yeast</name>
    <name type="synonym">Pichia stipitis</name>
    <dbReference type="NCBI Taxonomy" id="322104"/>
    <lineage>
        <taxon>Eukaryota</taxon>
        <taxon>Fungi</taxon>
        <taxon>Dikarya</taxon>
        <taxon>Ascomycota</taxon>
        <taxon>Saccharomycotina</taxon>
        <taxon>Pichiomycetes</taxon>
        <taxon>Debaryomycetaceae</taxon>
        <taxon>Scheffersomyces</taxon>
    </lineage>
</organism>
<evidence type="ECO:0000256" key="1">
    <source>
        <dbReference type="SAM" id="MobiDB-lite"/>
    </source>
</evidence>
<sequence length="385" mass="43572">MNAYANPPLTDGAIRTSLSDDNGSFEDEEFDDTGMEFESPSKDIVQSKCSTDDRTNAELTNGPEISERISSLPKTRESRLMFQAKSMTTHRRQPMNSSSNSNYFGYSDEEQRTIIRQNELVSSPRDRPNGFAIRGRQPSHSHVSPSSRLKFNNILDTLASSPSKIKSNNRLEKSSWNTERMPNSEIEGGRDTSPQKASHELIATKWNTSVDSPYRVKVQPTRSIINDEISRDSIIEKVNLTLDSLSTSIRKTKTINPDITSTPKSNSKDIKSAAPSNSLQSEFVDHFLRSPEPTLFKSNSGKNHEFESNTCGSGTWPSDKWLKLRKIVKSRSITRSEAIGSTFLLQELDCSKKELTLRYDFLQQLPKKKSRSKRMSRVEKETLYK</sequence>
<dbReference type="GeneID" id="4839723"/>
<reference evidence="2 3" key="1">
    <citation type="journal article" date="2007" name="Nat. Biotechnol.">
        <title>Genome sequence of the lignocellulose-bioconverting and xylose-fermenting yeast Pichia stipitis.</title>
        <authorList>
            <person name="Jeffries T.W."/>
            <person name="Grigoriev I.V."/>
            <person name="Grimwood J."/>
            <person name="Laplaza J.M."/>
            <person name="Aerts A."/>
            <person name="Salamov A."/>
            <person name="Schmutz J."/>
            <person name="Lindquist E."/>
            <person name="Dehal P."/>
            <person name="Shapiro H."/>
            <person name="Jin Y.S."/>
            <person name="Passoth V."/>
            <person name="Richardson P.M."/>
        </authorList>
    </citation>
    <scope>NUCLEOTIDE SEQUENCE [LARGE SCALE GENOMIC DNA]</scope>
    <source>
        <strain evidence="3">ATCC 58785 / CBS 6054 / NBRC 10063 / NRRL Y-11545</strain>
    </source>
</reference>
<feature type="compositionally biased region" description="Basic residues" evidence="1">
    <location>
        <begin position="366"/>
        <end position="375"/>
    </location>
</feature>
<feature type="region of interest" description="Disordered" evidence="1">
    <location>
        <begin position="1"/>
        <end position="64"/>
    </location>
</feature>
<feature type="region of interest" description="Disordered" evidence="1">
    <location>
        <begin position="366"/>
        <end position="385"/>
    </location>
</feature>
<evidence type="ECO:0000313" key="3">
    <source>
        <dbReference type="Proteomes" id="UP000002258"/>
    </source>
</evidence>
<dbReference type="HOGENOM" id="CLU_717880_0_0_1"/>
<feature type="compositionally biased region" description="Polar residues" evidence="1">
    <location>
        <begin position="165"/>
        <end position="181"/>
    </location>
</feature>
<dbReference type="STRING" id="322104.A3LVD4"/>
<feature type="region of interest" description="Disordered" evidence="1">
    <location>
        <begin position="256"/>
        <end position="275"/>
    </location>
</feature>
<dbReference type="InParanoid" id="A3LVD4"/>
<gene>
    <name evidence="2" type="ORF">PICST_32081</name>
</gene>
<dbReference type="EMBL" id="CP000499">
    <property type="protein sequence ID" value="ABN66762.2"/>
    <property type="molecule type" value="Genomic_DNA"/>
</dbReference>
<keyword evidence="3" id="KW-1185">Reference proteome</keyword>
<feature type="region of interest" description="Disordered" evidence="1">
    <location>
        <begin position="122"/>
        <end position="147"/>
    </location>
</feature>
<dbReference type="Proteomes" id="UP000002258">
    <property type="component" value="Chromosome 5"/>
</dbReference>
<dbReference type="eggNOG" id="ENOG502T610">
    <property type="taxonomic scope" value="Eukaryota"/>
</dbReference>
<feature type="compositionally biased region" description="Basic and acidic residues" evidence="1">
    <location>
        <begin position="376"/>
        <end position="385"/>
    </location>
</feature>
<evidence type="ECO:0000313" key="2">
    <source>
        <dbReference type="EMBL" id="ABN66762.2"/>
    </source>
</evidence>
<dbReference type="RefSeq" id="XP_001384791.2">
    <property type="nucleotide sequence ID" value="XM_001384754.1"/>
</dbReference>
<name>A3LVD4_PICST</name>
<dbReference type="AlphaFoldDB" id="A3LVD4"/>
<protein>
    <submittedName>
        <fullName evidence="2">Uncharacterized protein</fullName>
    </submittedName>
</protein>
<feature type="region of interest" description="Disordered" evidence="1">
    <location>
        <begin position="165"/>
        <end position="195"/>
    </location>
</feature>
<proteinExistence type="predicted"/>
<accession>A3LVD4</accession>
<dbReference type="KEGG" id="pic:PICST_32081"/>
<feature type="compositionally biased region" description="Polar residues" evidence="1">
    <location>
        <begin position="138"/>
        <end position="147"/>
    </location>
</feature>
<dbReference type="OrthoDB" id="4086732at2759"/>